<protein>
    <submittedName>
        <fullName evidence="2">Uncharacterized protein</fullName>
    </submittedName>
</protein>
<proteinExistence type="predicted"/>
<evidence type="ECO:0000256" key="1">
    <source>
        <dbReference type="SAM" id="MobiDB-lite"/>
    </source>
</evidence>
<feature type="region of interest" description="Disordered" evidence="1">
    <location>
        <begin position="27"/>
        <end position="61"/>
    </location>
</feature>
<dbReference type="Proteomes" id="UP000479710">
    <property type="component" value="Unassembled WGS sequence"/>
</dbReference>
<accession>A0A6G1DW60</accession>
<name>A0A6G1DW60_9ORYZ</name>
<feature type="non-terminal residue" evidence="2">
    <location>
        <position position="196"/>
    </location>
</feature>
<reference evidence="2 3" key="1">
    <citation type="submission" date="2019-11" db="EMBL/GenBank/DDBJ databases">
        <title>Whole genome sequence of Oryza granulata.</title>
        <authorList>
            <person name="Li W."/>
        </authorList>
    </citation>
    <scope>NUCLEOTIDE SEQUENCE [LARGE SCALE GENOMIC DNA]</scope>
    <source>
        <strain evidence="3">cv. Menghai</strain>
        <tissue evidence="2">Leaf</tissue>
    </source>
</reference>
<keyword evidence="3" id="KW-1185">Reference proteome</keyword>
<dbReference type="AlphaFoldDB" id="A0A6G1DW60"/>
<comment type="caution">
    <text evidence="2">The sequence shown here is derived from an EMBL/GenBank/DDBJ whole genome shotgun (WGS) entry which is preliminary data.</text>
</comment>
<gene>
    <name evidence="2" type="ORF">E2562_000556</name>
</gene>
<evidence type="ECO:0000313" key="3">
    <source>
        <dbReference type="Proteomes" id="UP000479710"/>
    </source>
</evidence>
<sequence length="196" mass="21553">MALSAARRLSSAAAAAAARPVALSSLFALRSGPKPRSPRPKPGDGPPQERRKPRPRPRRPWGEEAAALLRRFYDGGYLPGPDLSTAPHVLSPDVVKGAAERFGHDHQVVAKWLSGSDLKKVALFGCPSVEQRTVFASKRLRAFFNIQEAKICSSCKLKNSCQFVNQEVSRHDKVILSDTMRILTLFVLDTCPQQLK</sequence>
<dbReference type="OrthoDB" id="974159at2759"/>
<dbReference type="EMBL" id="SPHZ02000005">
    <property type="protein sequence ID" value="KAF0915913.1"/>
    <property type="molecule type" value="Genomic_DNA"/>
</dbReference>
<organism evidence="2 3">
    <name type="scientific">Oryza meyeriana var. granulata</name>
    <dbReference type="NCBI Taxonomy" id="110450"/>
    <lineage>
        <taxon>Eukaryota</taxon>
        <taxon>Viridiplantae</taxon>
        <taxon>Streptophyta</taxon>
        <taxon>Embryophyta</taxon>
        <taxon>Tracheophyta</taxon>
        <taxon>Spermatophyta</taxon>
        <taxon>Magnoliopsida</taxon>
        <taxon>Liliopsida</taxon>
        <taxon>Poales</taxon>
        <taxon>Poaceae</taxon>
        <taxon>BOP clade</taxon>
        <taxon>Oryzoideae</taxon>
        <taxon>Oryzeae</taxon>
        <taxon>Oryzinae</taxon>
        <taxon>Oryza</taxon>
        <taxon>Oryza meyeriana</taxon>
    </lineage>
</organism>
<evidence type="ECO:0000313" key="2">
    <source>
        <dbReference type="EMBL" id="KAF0915913.1"/>
    </source>
</evidence>